<dbReference type="EMBL" id="PUHW01000006">
    <property type="protein sequence ID" value="KAG0691197.1"/>
    <property type="molecule type" value="Genomic_DNA"/>
</dbReference>
<protein>
    <recommendedName>
        <fullName evidence="4">Condensin complex subunit 2</fullName>
    </recommendedName>
</protein>
<comment type="similarity">
    <text evidence="3">Belongs to the CND2 (condensin subunit 2) family.</text>
</comment>
<dbReference type="OrthoDB" id="362021at2759"/>
<keyword evidence="9" id="KW-0226">DNA condensation</keyword>
<organism evidence="12 13">
    <name type="scientific">Pichia californica</name>
    <dbReference type="NCBI Taxonomy" id="460514"/>
    <lineage>
        <taxon>Eukaryota</taxon>
        <taxon>Fungi</taxon>
        <taxon>Dikarya</taxon>
        <taxon>Ascomycota</taxon>
        <taxon>Saccharomycotina</taxon>
        <taxon>Pichiomycetes</taxon>
        <taxon>Pichiales</taxon>
        <taxon>Pichiaceae</taxon>
        <taxon>Pichia</taxon>
    </lineage>
</organism>
<sequence length="804" mass="92846">MERSSHSNKRHRPFQNSPGGKRVSSSSGVLSRSNQRRDNETNQDHISDDEDDDIVPLTKDEFENTIKMATNNKLNNSNTWDLNIIEYFYDMNQLRADDGVSINFQTASATLDGCTKVISKRVDSVGVDADALIQIMEINKAKVKEGPKKKRKSANSDDEDSDEDDNDDDEDYDEQKENKKNQTKSDEDSRDLHGTTLNRVTMADSHIHLDAVDPIFTRLKTESVTISASSLLMNSLRMTYSGFVTFDELSTAEPLFKDNLKSLDANKSIVKDEISDNKKEDDDNSIEVLDENYSTINDVKPKDEKETISLLESFKYIVDESNISNMDICYNLENIKKSINDLEFGKQFVTQMNEKIEKEDKEQTVNTSVPPQFDFDYDIDNFDMGEDFADGFNDENNNNHNNDYNLSEMTNLDTKNMNEEEPYSLYNGGDIDNNNANNNNDDYDDNDDNNHDVSMLDDETASKREAMFMAELDKISNRRNISTQYWKIRAINSKNKHSSISSVWKNNDEEDIQNTTPSNTSVITTVSKSKKPKKNEELIDFMSDNSQHEIELLFKKSKRSLPSLTPQIINVDETTIPDLEVWNSEKLVKSFLKPNRRLATLFTKKRLKTFDADQQFWALKYNDTTRNEIEKEKEMEEIGGEAVDFLYDAIDKKNESELGNEGNSNNDNYDDDYYDPGDYDFDAPIPENVKEEIPEDTQKIAWHKDNIHYEKRSKKINVRLLKQNLWDVTQRQVENILDEEKSEEHTHVDLKLSNIVKDTYKKYEGREKSELSTSFYFICMLHIANEEGLYISNTDDLQDLIIHT</sequence>
<dbReference type="AlphaFoldDB" id="A0A9P6WQ38"/>
<keyword evidence="7" id="KW-0132">Cell division</keyword>
<accession>A0A9P6WQ38</accession>
<comment type="subcellular location">
    <subcellularLocation>
        <location evidence="1">Chromosome</location>
    </subcellularLocation>
    <subcellularLocation>
        <location evidence="2">Cytoplasm</location>
    </subcellularLocation>
</comment>
<evidence type="ECO:0000256" key="8">
    <source>
        <dbReference type="ARBA" id="ARBA00022776"/>
    </source>
</evidence>
<dbReference type="PANTHER" id="PTHR13108:SF9">
    <property type="entry name" value="CONDENSIN COMPLEX SUBUNIT 2"/>
    <property type="match status" value="1"/>
</dbReference>
<evidence type="ECO:0000256" key="9">
    <source>
        <dbReference type="ARBA" id="ARBA00023067"/>
    </source>
</evidence>
<feature type="region of interest" description="Disordered" evidence="11">
    <location>
        <begin position="1"/>
        <end position="54"/>
    </location>
</feature>
<dbReference type="GO" id="GO:0051301">
    <property type="term" value="P:cell division"/>
    <property type="evidence" value="ECO:0007669"/>
    <property type="project" value="UniProtKB-KW"/>
</dbReference>
<evidence type="ECO:0000256" key="11">
    <source>
        <dbReference type="SAM" id="MobiDB-lite"/>
    </source>
</evidence>
<comment type="caution">
    <text evidence="12">The sequence shown here is derived from an EMBL/GenBank/DDBJ whole genome shotgun (WGS) entry which is preliminary data.</text>
</comment>
<dbReference type="Proteomes" id="UP000697127">
    <property type="component" value="Unassembled WGS sequence"/>
</dbReference>
<reference evidence="12" key="1">
    <citation type="submission" date="2020-11" db="EMBL/GenBank/DDBJ databases">
        <title>Kefir isolates.</title>
        <authorList>
            <person name="Marcisauskas S."/>
            <person name="Kim Y."/>
            <person name="Blasche S."/>
        </authorList>
    </citation>
    <scope>NUCLEOTIDE SEQUENCE</scope>
    <source>
        <strain evidence="12">Olga-1</strain>
    </source>
</reference>
<evidence type="ECO:0000256" key="1">
    <source>
        <dbReference type="ARBA" id="ARBA00004286"/>
    </source>
</evidence>
<dbReference type="PANTHER" id="PTHR13108">
    <property type="entry name" value="CONDENSIN COMPLEX SUBUNIT 2"/>
    <property type="match status" value="1"/>
</dbReference>
<feature type="compositionally biased region" description="Basic and acidic residues" evidence="11">
    <location>
        <begin position="35"/>
        <end position="46"/>
    </location>
</feature>
<dbReference type="GO" id="GO:0005737">
    <property type="term" value="C:cytoplasm"/>
    <property type="evidence" value="ECO:0007669"/>
    <property type="project" value="UniProtKB-SubCell"/>
</dbReference>
<proteinExistence type="inferred from homology"/>
<dbReference type="Pfam" id="PF05786">
    <property type="entry name" value="Cnd2"/>
    <property type="match status" value="1"/>
</dbReference>
<gene>
    <name evidence="12" type="ORF">C6P40_004448</name>
</gene>
<keyword evidence="8" id="KW-0498">Mitosis</keyword>
<feature type="region of interest" description="Disordered" evidence="11">
    <location>
        <begin position="419"/>
        <end position="451"/>
    </location>
</feature>
<evidence type="ECO:0000256" key="2">
    <source>
        <dbReference type="ARBA" id="ARBA00004496"/>
    </source>
</evidence>
<evidence type="ECO:0000256" key="3">
    <source>
        <dbReference type="ARBA" id="ARBA00009471"/>
    </source>
</evidence>
<evidence type="ECO:0000256" key="6">
    <source>
        <dbReference type="ARBA" id="ARBA00022490"/>
    </source>
</evidence>
<dbReference type="GO" id="GO:0003682">
    <property type="term" value="F:chromatin binding"/>
    <property type="evidence" value="ECO:0007669"/>
    <property type="project" value="TreeGrafter"/>
</dbReference>
<feature type="compositionally biased region" description="Basic and acidic residues" evidence="11">
    <location>
        <begin position="175"/>
        <end position="192"/>
    </location>
</feature>
<keyword evidence="6" id="KW-0963">Cytoplasm</keyword>
<evidence type="ECO:0000256" key="7">
    <source>
        <dbReference type="ARBA" id="ARBA00022618"/>
    </source>
</evidence>
<feature type="region of interest" description="Disordered" evidence="11">
    <location>
        <begin position="143"/>
        <end position="192"/>
    </location>
</feature>
<feature type="compositionally biased region" description="Low complexity" evidence="11">
    <location>
        <begin position="17"/>
        <end position="33"/>
    </location>
</feature>
<evidence type="ECO:0000256" key="4">
    <source>
        <dbReference type="ARBA" id="ARBA00016065"/>
    </source>
</evidence>
<dbReference type="GO" id="GO:0007076">
    <property type="term" value="P:mitotic chromosome condensation"/>
    <property type="evidence" value="ECO:0007669"/>
    <property type="project" value="InterPro"/>
</dbReference>
<evidence type="ECO:0000313" key="12">
    <source>
        <dbReference type="EMBL" id="KAG0691197.1"/>
    </source>
</evidence>
<keyword evidence="13" id="KW-1185">Reference proteome</keyword>
<keyword evidence="5" id="KW-0158">Chromosome</keyword>
<name>A0A9P6WQ38_9ASCO</name>
<dbReference type="GO" id="GO:0000796">
    <property type="term" value="C:condensin complex"/>
    <property type="evidence" value="ECO:0007669"/>
    <property type="project" value="InterPro"/>
</dbReference>
<feature type="compositionally biased region" description="Acidic residues" evidence="11">
    <location>
        <begin position="156"/>
        <end position="174"/>
    </location>
</feature>
<evidence type="ECO:0000313" key="13">
    <source>
        <dbReference type="Proteomes" id="UP000697127"/>
    </source>
</evidence>
<evidence type="ECO:0000256" key="10">
    <source>
        <dbReference type="ARBA" id="ARBA00023306"/>
    </source>
</evidence>
<keyword evidence="10" id="KW-0131">Cell cycle</keyword>
<feature type="compositionally biased region" description="Basic residues" evidence="11">
    <location>
        <begin position="1"/>
        <end position="13"/>
    </location>
</feature>
<feature type="compositionally biased region" description="Low complexity" evidence="11">
    <location>
        <begin position="430"/>
        <end position="440"/>
    </location>
</feature>
<evidence type="ECO:0000256" key="5">
    <source>
        <dbReference type="ARBA" id="ARBA00022454"/>
    </source>
</evidence>
<dbReference type="InterPro" id="IPR022816">
    <property type="entry name" value="Condensin_barren_su2"/>
</dbReference>